<reference evidence="1" key="2">
    <citation type="journal article" date="2015" name="Data Brief">
        <title>Shoot transcriptome of the giant reed, Arundo donax.</title>
        <authorList>
            <person name="Barrero R.A."/>
            <person name="Guerrero F.D."/>
            <person name="Moolhuijzen P."/>
            <person name="Goolsby J.A."/>
            <person name="Tidwell J."/>
            <person name="Bellgard S.E."/>
            <person name="Bellgard M.I."/>
        </authorList>
    </citation>
    <scope>NUCLEOTIDE SEQUENCE</scope>
    <source>
        <tissue evidence="1">Shoot tissue taken approximately 20 cm above the soil surface</tissue>
    </source>
</reference>
<dbReference type="AlphaFoldDB" id="A0A0A8YK98"/>
<proteinExistence type="predicted"/>
<evidence type="ECO:0000313" key="1">
    <source>
        <dbReference type="EMBL" id="JAD25988.1"/>
    </source>
</evidence>
<reference evidence="1" key="1">
    <citation type="submission" date="2014-09" db="EMBL/GenBank/DDBJ databases">
        <authorList>
            <person name="Magalhaes I.L.F."/>
            <person name="Oliveira U."/>
            <person name="Santos F.R."/>
            <person name="Vidigal T.H.D.A."/>
            <person name="Brescovit A.D."/>
            <person name="Santos A.J."/>
        </authorList>
    </citation>
    <scope>NUCLEOTIDE SEQUENCE</scope>
    <source>
        <tissue evidence="1">Shoot tissue taken approximately 20 cm above the soil surface</tissue>
    </source>
</reference>
<name>A0A0A8YK98_ARUDO</name>
<protein>
    <submittedName>
        <fullName evidence="1">Uncharacterized protein</fullName>
    </submittedName>
</protein>
<accession>A0A0A8YK98</accession>
<dbReference type="EMBL" id="GBRH01271907">
    <property type="protein sequence ID" value="JAD25988.1"/>
    <property type="molecule type" value="Transcribed_RNA"/>
</dbReference>
<organism evidence="1">
    <name type="scientific">Arundo donax</name>
    <name type="common">Giant reed</name>
    <name type="synonym">Donax arundinaceus</name>
    <dbReference type="NCBI Taxonomy" id="35708"/>
    <lineage>
        <taxon>Eukaryota</taxon>
        <taxon>Viridiplantae</taxon>
        <taxon>Streptophyta</taxon>
        <taxon>Embryophyta</taxon>
        <taxon>Tracheophyta</taxon>
        <taxon>Spermatophyta</taxon>
        <taxon>Magnoliopsida</taxon>
        <taxon>Liliopsida</taxon>
        <taxon>Poales</taxon>
        <taxon>Poaceae</taxon>
        <taxon>PACMAD clade</taxon>
        <taxon>Arundinoideae</taxon>
        <taxon>Arundineae</taxon>
        <taxon>Arundo</taxon>
    </lineage>
</organism>
<sequence length="69" mass="7747">MKTSKHIKRRIKSIRHAIETGIITVDYIRSKGNLADSFTKGMARTVIQEASRGMRLLPTDKLHTGSNLP</sequence>